<organism evidence="1 2">
    <name type="scientific">Penicillium decumbens</name>
    <dbReference type="NCBI Taxonomy" id="69771"/>
    <lineage>
        <taxon>Eukaryota</taxon>
        <taxon>Fungi</taxon>
        <taxon>Dikarya</taxon>
        <taxon>Ascomycota</taxon>
        <taxon>Pezizomycotina</taxon>
        <taxon>Eurotiomycetes</taxon>
        <taxon>Eurotiomycetidae</taxon>
        <taxon>Eurotiales</taxon>
        <taxon>Aspergillaceae</taxon>
        <taxon>Penicillium</taxon>
    </lineage>
</organism>
<keyword evidence="2" id="KW-1185">Reference proteome</keyword>
<dbReference type="Proteomes" id="UP000191522">
    <property type="component" value="Unassembled WGS sequence"/>
</dbReference>
<dbReference type="EMBL" id="MDYL01000002">
    <property type="protein sequence ID" value="OQD77496.1"/>
    <property type="molecule type" value="Genomic_DNA"/>
</dbReference>
<evidence type="ECO:0000313" key="1">
    <source>
        <dbReference type="EMBL" id="OQD77496.1"/>
    </source>
</evidence>
<dbReference type="AlphaFoldDB" id="A0A1V6PLU8"/>
<gene>
    <name evidence="1" type="ORF">PENDEC_c002G03177</name>
</gene>
<reference evidence="2" key="1">
    <citation type="journal article" date="2017" name="Nat. Microbiol.">
        <title>Global analysis of biosynthetic gene clusters reveals vast potential of secondary metabolite production in Penicillium species.</title>
        <authorList>
            <person name="Nielsen J.C."/>
            <person name="Grijseels S."/>
            <person name="Prigent S."/>
            <person name="Ji B."/>
            <person name="Dainat J."/>
            <person name="Nielsen K.F."/>
            <person name="Frisvad J.C."/>
            <person name="Workman M."/>
            <person name="Nielsen J."/>
        </authorList>
    </citation>
    <scope>NUCLEOTIDE SEQUENCE [LARGE SCALE GENOMIC DNA]</scope>
    <source>
        <strain evidence="2">IBT 11843</strain>
    </source>
</reference>
<name>A0A1V6PLU8_PENDC</name>
<sequence>MPPKCAQDSSAMPEAQGLKYNESKMALFHARLSYDSTIDERKASQDPNLVSISEAQAKILKRWDLLQQAEEELAAQGKSLSPTDNRQLMQYAWRFKHLEQTATKTTGE</sequence>
<proteinExistence type="predicted"/>
<evidence type="ECO:0000313" key="2">
    <source>
        <dbReference type="Proteomes" id="UP000191522"/>
    </source>
</evidence>
<accession>A0A1V6PLU8</accession>
<dbReference type="OrthoDB" id="4522394at2759"/>
<comment type="caution">
    <text evidence="1">The sequence shown here is derived from an EMBL/GenBank/DDBJ whole genome shotgun (WGS) entry which is preliminary data.</text>
</comment>
<protein>
    <submittedName>
        <fullName evidence="1">Uncharacterized protein</fullName>
    </submittedName>
</protein>
<dbReference type="OMA" id="SYHATAE"/>